<evidence type="ECO:0000313" key="2">
    <source>
        <dbReference type="EMBL" id="AMK61778.1"/>
    </source>
</evidence>
<dbReference type="SMR" id="A0A140E0F3"/>
<dbReference type="CDD" id="cd03360">
    <property type="entry name" value="LbH_AT_putative"/>
    <property type="match status" value="1"/>
</dbReference>
<reference evidence="2 3" key="1">
    <citation type="journal article" date="2014" name="Virol. J.">
        <title>Samba virus: a novel mimivirus from a giant rain forest, the Brazilian Amazon.</title>
        <authorList>
            <person name="Campos R.K."/>
            <person name="Boratto P.V."/>
            <person name="Assis F.L."/>
            <person name="Aguiar E.R."/>
            <person name="Silva L.C."/>
            <person name="Albarnaz J.D."/>
            <person name="Dornas F.P."/>
            <person name="Trindade G.S."/>
            <person name="Ferreira P.P."/>
            <person name="Marques J.T."/>
            <person name="Robert C."/>
            <person name="Raoult D."/>
            <person name="Kroon E.G."/>
            <person name="La Scola B."/>
            <person name="Abrahao J.S."/>
        </authorList>
    </citation>
    <scope>NUCLEOTIDE SEQUENCE [LARGE SCALE GENOMIC DNA]</scope>
</reference>
<dbReference type="InterPro" id="IPR011004">
    <property type="entry name" value="Trimer_LpxA-like_sf"/>
</dbReference>
<dbReference type="EMBL" id="KF959826">
    <property type="protein sequence ID" value="AMK61778.1"/>
    <property type="molecule type" value="Genomic_DNA"/>
</dbReference>
<organism evidence="2 3">
    <name type="scientific">Samba virus</name>
    <dbReference type="NCBI Taxonomy" id="1461100"/>
    <lineage>
        <taxon>Viruses</taxon>
        <taxon>Varidnaviria</taxon>
        <taxon>Bamfordvirae</taxon>
        <taxon>Nucleocytoviricota</taxon>
        <taxon>Megaviricetes</taxon>
        <taxon>Imitervirales</taxon>
        <taxon>Mimiviridae</taxon>
        <taxon>Megamimivirinae</taxon>
        <taxon>Mimivirus</taxon>
        <taxon>Mimivirus bradfordmassiliense</taxon>
    </lineage>
</organism>
<dbReference type="NCBIfam" id="TIGR03570">
    <property type="entry name" value="NeuD_NnaD"/>
    <property type="match status" value="1"/>
</dbReference>
<dbReference type="PANTHER" id="PTHR43300">
    <property type="entry name" value="ACETYLTRANSFERASE"/>
    <property type="match status" value="1"/>
</dbReference>
<dbReference type="Proteomes" id="UP000240935">
    <property type="component" value="Segment"/>
</dbReference>
<accession>A0A140E0F3</accession>
<dbReference type="SUPFAM" id="SSF51161">
    <property type="entry name" value="Trimeric LpxA-like enzymes"/>
    <property type="match status" value="1"/>
</dbReference>
<sequence length="490" mass="55998">MSITSVSLYVYLICAGGHAKQVIDIFLDNGIEIKGIFDDNKTGQFYRGTQIIGVISDITKYQSEPFFCTVGDNQIREKISQTVGNVEWINCISKLAYISPSVVIGKGNYVGTHSKILADSQLGDFNIVNEGATLTHDNIIGDFNHIAPNVSVGGRVKIGNFNLIGTNSTVNPDILISNNIIIGSGATVVKSLVDPGIYIGTPCKKIIKNISDKCTCFPDNKPLYNEYTEDKSMENTENNKQKIPCFVLIYDQVDIIKKCLSFFTKYNSRLDIIVIENFSQNTNETIKPYVMNLLNKKKIWKYYLFENNIMNNAYHMALQHAIKTYLDPKKYPYTLITDGDLTIDNEDWIEEQINIMESNKNIYVSSCSLDTSNLPTETFPEATSWTKTGIDRGNYIEDNTGIFSLLLKTVDVIDLMVFLDSKNLRFLDSLINHYCYNYKYKIWARTKKSKAYHLTWDLYKDLDHPYTKMKRENIYLWSQNLTCKFDLFEN</sequence>
<dbReference type="Pfam" id="PF17836">
    <property type="entry name" value="PglD_N"/>
    <property type="match status" value="1"/>
</dbReference>
<keyword evidence="2" id="KW-0808">Transferase</keyword>
<protein>
    <submittedName>
        <fullName evidence="2">Putative WbbJ acetyltransferase</fullName>
    </submittedName>
</protein>
<dbReference type="InterPro" id="IPR020019">
    <property type="entry name" value="AcTrfase_PglD-like"/>
</dbReference>
<evidence type="ECO:0000259" key="1">
    <source>
        <dbReference type="Pfam" id="PF17836"/>
    </source>
</evidence>
<dbReference type="InterPro" id="IPR041561">
    <property type="entry name" value="PglD_N"/>
</dbReference>
<evidence type="ECO:0000313" key="3">
    <source>
        <dbReference type="Proteomes" id="UP000240935"/>
    </source>
</evidence>
<name>A0A140E0F3_MIMIV</name>
<dbReference type="SUPFAM" id="SSF53448">
    <property type="entry name" value="Nucleotide-diphospho-sugar transferases"/>
    <property type="match status" value="1"/>
</dbReference>
<proteinExistence type="predicted"/>
<dbReference type="InterPro" id="IPR050179">
    <property type="entry name" value="Trans_hexapeptide_repeat"/>
</dbReference>
<dbReference type="InterPro" id="IPR029044">
    <property type="entry name" value="Nucleotide-diphossugar_trans"/>
</dbReference>
<dbReference type="GO" id="GO:0016740">
    <property type="term" value="F:transferase activity"/>
    <property type="evidence" value="ECO:0007669"/>
    <property type="project" value="UniProtKB-KW"/>
</dbReference>
<dbReference type="Gene3D" id="3.40.50.20">
    <property type="match status" value="1"/>
</dbReference>
<dbReference type="Gene3D" id="2.160.10.10">
    <property type="entry name" value="Hexapeptide repeat proteins"/>
    <property type="match status" value="1"/>
</dbReference>
<feature type="domain" description="PglD N-terminal" evidence="1">
    <location>
        <begin position="10"/>
        <end position="82"/>
    </location>
</feature>
<dbReference type="PANTHER" id="PTHR43300:SF7">
    <property type="entry name" value="UDP-N-ACETYLBACILLOSAMINE N-ACETYLTRANSFERASE"/>
    <property type="match status" value="1"/>
</dbReference>